<feature type="compositionally biased region" description="Polar residues" evidence="1">
    <location>
        <begin position="99"/>
        <end position="109"/>
    </location>
</feature>
<comment type="caution">
    <text evidence="2">The sequence shown here is derived from an EMBL/GenBank/DDBJ whole genome shotgun (WGS) entry which is preliminary data.</text>
</comment>
<dbReference type="InterPro" id="IPR038883">
    <property type="entry name" value="AN11006-like"/>
</dbReference>
<dbReference type="AlphaFoldDB" id="A0AAN6K0W5"/>
<feature type="compositionally biased region" description="Basic and acidic residues" evidence="1">
    <location>
        <begin position="157"/>
        <end position="169"/>
    </location>
</feature>
<feature type="region of interest" description="Disordered" evidence="1">
    <location>
        <begin position="190"/>
        <end position="211"/>
    </location>
</feature>
<evidence type="ECO:0000313" key="2">
    <source>
        <dbReference type="EMBL" id="KAK0959741.1"/>
    </source>
</evidence>
<feature type="region of interest" description="Disordered" evidence="1">
    <location>
        <begin position="146"/>
        <end position="169"/>
    </location>
</feature>
<feature type="compositionally biased region" description="Polar residues" evidence="1">
    <location>
        <begin position="31"/>
        <end position="65"/>
    </location>
</feature>
<feature type="compositionally biased region" description="Basic and acidic residues" evidence="1">
    <location>
        <begin position="69"/>
        <end position="80"/>
    </location>
</feature>
<keyword evidence="3" id="KW-1185">Reference proteome</keyword>
<evidence type="ECO:0000256" key="1">
    <source>
        <dbReference type="SAM" id="MobiDB-lite"/>
    </source>
</evidence>
<feature type="compositionally biased region" description="Basic and acidic residues" evidence="1">
    <location>
        <begin position="190"/>
        <end position="202"/>
    </location>
</feature>
<feature type="region of interest" description="Disordered" evidence="1">
    <location>
        <begin position="21"/>
        <end position="110"/>
    </location>
</feature>
<name>A0AAN6K0W5_9PEZI</name>
<dbReference type="PANTHER" id="PTHR42085:SF1">
    <property type="entry name" value="F-BOX DOMAIN-CONTAINING PROTEIN"/>
    <property type="match status" value="1"/>
</dbReference>
<reference evidence="2" key="1">
    <citation type="submission" date="2023-06" db="EMBL/GenBank/DDBJ databases">
        <title>Black Yeasts Isolated from many extreme environments.</title>
        <authorList>
            <person name="Coleine C."/>
            <person name="Stajich J.E."/>
            <person name="Selbmann L."/>
        </authorList>
    </citation>
    <scope>NUCLEOTIDE SEQUENCE</scope>
    <source>
        <strain evidence="2">CCFEE 5200</strain>
    </source>
</reference>
<feature type="region of interest" description="Disordered" evidence="1">
    <location>
        <begin position="431"/>
        <end position="469"/>
    </location>
</feature>
<dbReference type="Proteomes" id="UP001175353">
    <property type="component" value="Unassembled WGS sequence"/>
</dbReference>
<sequence length="469" mass="51785">MPTTSAMQSLMPLGRLAAQRALRSRPVSPLQIRQFTASTTRPAGNTGSGNIISDTGTQQDSSPGSETGGSREHALDKGNKGDPNVQSDASGSARRYVRSQDSSKVQQHYATPFMNLRTGTEGFTRRHGGGDEEVVYERTYADAVRSAKAQDTGGQAVREKDERNATAKAKKEFPEAPDVVIGMQDERGGKAALHDEHGHPETRSVNQGTLPDPAISMPSSTPTTAGLHRLPAELRNLIYELVLFGNDSFPHETNTNFSIFEPPKPSPIPPLTQISRDLRAETLPMWYGNQKLRLASWDSQQAPRFKSWLGVYESHLRYLKLFVLAPCLLHDTTCIWNISSPRGKVSDVAFVFQGTYPPRTLGPAFDAKEQACMDEWVRWMKPMPDRIGESEVTAGMCLEIVEHAEVWAGPWGGCKEARQYKRDAARAAARDARKARKATWNAGEVTTENEDESEVESEDESAEESDDRQ</sequence>
<evidence type="ECO:0000313" key="3">
    <source>
        <dbReference type="Proteomes" id="UP001175353"/>
    </source>
</evidence>
<proteinExistence type="predicted"/>
<gene>
    <name evidence="2" type="ORF">LTR91_020678</name>
</gene>
<feature type="compositionally biased region" description="Acidic residues" evidence="1">
    <location>
        <begin position="447"/>
        <end position="469"/>
    </location>
</feature>
<dbReference type="EMBL" id="JAUJLE010000346">
    <property type="protein sequence ID" value="KAK0959741.1"/>
    <property type="molecule type" value="Genomic_DNA"/>
</dbReference>
<organism evidence="2 3">
    <name type="scientific">Friedmanniomyces endolithicus</name>
    <dbReference type="NCBI Taxonomy" id="329885"/>
    <lineage>
        <taxon>Eukaryota</taxon>
        <taxon>Fungi</taxon>
        <taxon>Dikarya</taxon>
        <taxon>Ascomycota</taxon>
        <taxon>Pezizomycotina</taxon>
        <taxon>Dothideomycetes</taxon>
        <taxon>Dothideomycetidae</taxon>
        <taxon>Mycosphaerellales</taxon>
        <taxon>Teratosphaeriaceae</taxon>
        <taxon>Friedmanniomyces</taxon>
    </lineage>
</organism>
<dbReference type="PANTHER" id="PTHR42085">
    <property type="entry name" value="F-BOX DOMAIN-CONTAINING PROTEIN"/>
    <property type="match status" value="1"/>
</dbReference>
<protein>
    <submittedName>
        <fullName evidence="2">Uncharacterized protein</fullName>
    </submittedName>
</protein>
<accession>A0AAN6K0W5</accession>